<dbReference type="SUPFAM" id="SSF53448">
    <property type="entry name" value="Nucleotide-diphospho-sugar transferases"/>
    <property type="match status" value="1"/>
</dbReference>
<evidence type="ECO:0000259" key="1">
    <source>
        <dbReference type="Pfam" id="PF00535"/>
    </source>
</evidence>
<organism evidence="2 3">
    <name type="scientific">Halalkalicoccus tibetensis</name>
    <dbReference type="NCBI Taxonomy" id="175632"/>
    <lineage>
        <taxon>Archaea</taxon>
        <taxon>Methanobacteriati</taxon>
        <taxon>Methanobacteriota</taxon>
        <taxon>Stenosarchaea group</taxon>
        <taxon>Halobacteria</taxon>
        <taxon>Halobacteriales</taxon>
        <taxon>Halococcaceae</taxon>
        <taxon>Halalkalicoccus</taxon>
    </lineage>
</organism>
<dbReference type="AlphaFoldDB" id="A0ABD5V5Z1"/>
<dbReference type="EMBL" id="JBHSXQ010000003">
    <property type="protein sequence ID" value="MFC6905718.1"/>
    <property type="molecule type" value="Genomic_DNA"/>
</dbReference>
<feature type="domain" description="Glycosyltransferase 2-like" evidence="1">
    <location>
        <begin position="100"/>
        <end position="164"/>
    </location>
</feature>
<accession>A0ABD5V5Z1</accession>
<evidence type="ECO:0000313" key="3">
    <source>
        <dbReference type="Proteomes" id="UP001596312"/>
    </source>
</evidence>
<dbReference type="InterPro" id="IPR029044">
    <property type="entry name" value="Nucleotide-diphossugar_trans"/>
</dbReference>
<sequence length="331" mass="37773">MSSLLNSIRRGDAGDEPEFPSTSIVIEWENVIHAKESRSEAMLRGLNAQLNELEDRFPETPEIIFVYNPDDVEESQIRHFASLALDDRYDPQFVASPGSHFYELKNVGAQRATGDVLVYVDSDVIPQEGWLDAIVSPFLEEGTDMVLGHPFVETDTRYKSAVAMFWFFPAEHEEYEGYMACNVAFDRESFLEHEFPEEDSYRGQCVELKDRLEDSEKGLQNAPNAKVSHPAMNGFDHFLNRAVCSGYDSDYWYRYGEDPSRKERAKAAVSKLEHRARQVGYNVLSRRDSISDDPATIALALLLGASYYSLEFLARLVTIVRPELIERNFQI</sequence>
<dbReference type="InterPro" id="IPR001173">
    <property type="entry name" value="Glyco_trans_2-like"/>
</dbReference>
<comment type="caution">
    <text evidence="2">The sequence shown here is derived from an EMBL/GenBank/DDBJ whole genome shotgun (WGS) entry which is preliminary data.</text>
</comment>
<dbReference type="Pfam" id="PF00535">
    <property type="entry name" value="Glycos_transf_2"/>
    <property type="match status" value="1"/>
</dbReference>
<reference evidence="2 3" key="1">
    <citation type="journal article" date="2019" name="Int. J. Syst. Evol. Microbiol.">
        <title>The Global Catalogue of Microorganisms (GCM) 10K type strain sequencing project: providing services to taxonomists for standard genome sequencing and annotation.</title>
        <authorList>
            <consortium name="The Broad Institute Genomics Platform"/>
            <consortium name="The Broad Institute Genome Sequencing Center for Infectious Disease"/>
            <person name="Wu L."/>
            <person name="Ma J."/>
        </authorList>
    </citation>
    <scope>NUCLEOTIDE SEQUENCE [LARGE SCALE GENOMIC DNA]</scope>
    <source>
        <strain evidence="2 3">CGMCC 1.3240</strain>
    </source>
</reference>
<dbReference type="Gene3D" id="3.90.550.10">
    <property type="entry name" value="Spore Coat Polysaccharide Biosynthesis Protein SpsA, Chain A"/>
    <property type="match status" value="1"/>
</dbReference>
<dbReference type="CDD" id="cd00761">
    <property type="entry name" value="Glyco_tranf_GTA_type"/>
    <property type="match status" value="1"/>
</dbReference>
<dbReference type="GO" id="GO:0016757">
    <property type="term" value="F:glycosyltransferase activity"/>
    <property type="evidence" value="ECO:0007669"/>
    <property type="project" value="UniProtKB-KW"/>
</dbReference>
<keyword evidence="2" id="KW-0808">Transferase</keyword>
<keyword evidence="3" id="KW-1185">Reference proteome</keyword>
<dbReference type="Proteomes" id="UP001596312">
    <property type="component" value="Unassembled WGS sequence"/>
</dbReference>
<name>A0ABD5V5Z1_9EURY</name>
<proteinExistence type="predicted"/>
<protein>
    <submittedName>
        <fullName evidence="2">Glycosyltransferase</fullName>
        <ecNumber evidence="2">2.4.-.-</ecNumber>
    </submittedName>
</protein>
<keyword evidence="2" id="KW-0328">Glycosyltransferase</keyword>
<dbReference type="RefSeq" id="WP_340604245.1">
    <property type="nucleotide sequence ID" value="NZ_JBBMXV010000003.1"/>
</dbReference>
<evidence type="ECO:0000313" key="2">
    <source>
        <dbReference type="EMBL" id="MFC6905718.1"/>
    </source>
</evidence>
<gene>
    <name evidence="2" type="ORF">ACFQGH_10985</name>
</gene>
<dbReference type="EC" id="2.4.-.-" evidence="2"/>